<dbReference type="PANTHER" id="PTHR46663">
    <property type="entry name" value="DIGUANYLATE CYCLASE DGCT-RELATED"/>
    <property type="match status" value="1"/>
</dbReference>
<dbReference type="PROSITE" id="PS50887">
    <property type="entry name" value="GGDEF"/>
    <property type="match status" value="1"/>
</dbReference>
<dbReference type="InterPro" id="IPR043128">
    <property type="entry name" value="Rev_trsase/Diguanyl_cyclase"/>
</dbReference>
<reference evidence="3" key="1">
    <citation type="submission" date="2016-10" db="EMBL/GenBank/DDBJ databases">
        <authorList>
            <person name="Varghese N."/>
            <person name="Submissions S."/>
        </authorList>
    </citation>
    <scope>NUCLEOTIDE SEQUENCE [LARGE SCALE GENOMIC DNA]</scope>
    <source>
        <strain evidence="3">CGMCC 1.6495</strain>
    </source>
</reference>
<name>A0A1H9RHT4_9GAMM</name>
<dbReference type="PANTHER" id="PTHR46663:SF2">
    <property type="entry name" value="GGDEF DOMAIN-CONTAINING PROTEIN"/>
    <property type="match status" value="1"/>
</dbReference>
<dbReference type="InterPro" id="IPR052163">
    <property type="entry name" value="DGC-Regulatory_Protein"/>
</dbReference>
<dbReference type="InterPro" id="IPR000160">
    <property type="entry name" value="GGDEF_dom"/>
</dbReference>
<organism evidence="2 3">
    <name type="scientific">Vreelandella subterranea</name>
    <dbReference type="NCBI Taxonomy" id="416874"/>
    <lineage>
        <taxon>Bacteria</taxon>
        <taxon>Pseudomonadati</taxon>
        <taxon>Pseudomonadota</taxon>
        <taxon>Gammaproteobacteria</taxon>
        <taxon>Oceanospirillales</taxon>
        <taxon>Halomonadaceae</taxon>
        <taxon>Vreelandella</taxon>
    </lineage>
</organism>
<dbReference type="Pfam" id="PF00990">
    <property type="entry name" value="GGDEF"/>
    <property type="match status" value="1"/>
</dbReference>
<dbReference type="Proteomes" id="UP000198505">
    <property type="component" value="Unassembled WGS sequence"/>
</dbReference>
<dbReference type="NCBIfam" id="TIGR00254">
    <property type="entry name" value="GGDEF"/>
    <property type="match status" value="1"/>
</dbReference>
<dbReference type="STRING" id="416874.SAMN04487958_102368"/>
<keyword evidence="3" id="KW-1185">Reference proteome</keyword>
<sequence>MAKRWVFLALQKISLTNISKLTYQASHDLLTGLPNHTAFDDCLNEAFSDAQQNGKLLVVMHLDLDGFKTVNDGLGSDSKV</sequence>
<protein>
    <submittedName>
        <fullName evidence="2">Diguanylate cyclase (GGDEF) domain-containing protein</fullName>
    </submittedName>
</protein>
<evidence type="ECO:0000259" key="1">
    <source>
        <dbReference type="PROSITE" id="PS50887"/>
    </source>
</evidence>
<feature type="domain" description="GGDEF" evidence="1">
    <location>
        <begin position="55"/>
        <end position="80"/>
    </location>
</feature>
<evidence type="ECO:0000313" key="2">
    <source>
        <dbReference type="EMBL" id="SER71553.1"/>
    </source>
</evidence>
<dbReference type="InterPro" id="IPR029787">
    <property type="entry name" value="Nucleotide_cyclase"/>
</dbReference>
<gene>
    <name evidence="2" type="ORF">SAMN04487958_102368</name>
</gene>
<dbReference type="EMBL" id="FOGS01000002">
    <property type="protein sequence ID" value="SER71553.1"/>
    <property type="molecule type" value="Genomic_DNA"/>
</dbReference>
<dbReference type="Gene3D" id="3.30.70.270">
    <property type="match status" value="1"/>
</dbReference>
<evidence type="ECO:0000313" key="3">
    <source>
        <dbReference type="Proteomes" id="UP000198505"/>
    </source>
</evidence>
<dbReference type="AlphaFoldDB" id="A0A1H9RHT4"/>
<dbReference type="SUPFAM" id="SSF55073">
    <property type="entry name" value="Nucleotide cyclase"/>
    <property type="match status" value="1"/>
</dbReference>
<accession>A0A1H9RHT4</accession>
<dbReference type="RefSeq" id="WP_092825677.1">
    <property type="nucleotide sequence ID" value="NZ_FOGS01000002.1"/>
</dbReference>
<proteinExistence type="predicted"/>